<protein>
    <submittedName>
        <fullName evidence="2">Uncharacterized protein</fullName>
    </submittedName>
</protein>
<comment type="caution">
    <text evidence="2">The sequence shown here is derived from an EMBL/GenBank/DDBJ whole genome shotgun (WGS) entry which is preliminary data.</text>
</comment>
<organism evidence="2 3">
    <name type="scientific">Ephemerocybe angulata</name>
    <dbReference type="NCBI Taxonomy" id="980116"/>
    <lineage>
        <taxon>Eukaryota</taxon>
        <taxon>Fungi</taxon>
        <taxon>Dikarya</taxon>
        <taxon>Basidiomycota</taxon>
        <taxon>Agaricomycotina</taxon>
        <taxon>Agaricomycetes</taxon>
        <taxon>Agaricomycetidae</taxon>
        <taxon>Agaricales</taxon>
        <taxon>Agaricineae</taxon>
        <taxon>Psathyrellaceae</taxon>
        <taxon>Ephemerocybe</taxon>
    </lineage>
</organism>
<dbReference type="Proteomes" id="UP000521943">
    <property type="component" value="Unassembled WGS sequence"/>
</dbReference>
<proteinExistence type="predicted"/>
<gene>
    <name evidence="2" type="ORF">DFP72DRAFT_1108292</name>
</gene>
<name>A0A8H6IIE5_9AGAR</name>
<dbReference type="OrthoDB" id="10318328at2759"/>
<sequence length="323" mass="36165">MNMFLPGHLPSPCLPTSSACFYFKLTPPSSYPCTNMPASSRQAFQGSPEEIDAEIRGLQAKERDQLETLSQLISQRSNLEKLKRKAEEDEKAAERAQAERGRKNVAHSQIQSPKQTRKRPSAKELQLNARDATWDRMGPDGTCERCKERGIRCLRMEVEKHRSVWATNVQRVRIGNKIYSKCRDCKLHSGKCQIIEEIADSSDSDADVVELAPVGAKRKGKAISKNGRDGRAAQRRKNATVKQEVPEVIISPYYHPATSGYGPVAQASGSGIQANRGEEIKGLAEKLEQEQADFRKDLAALRMQQIGFRAALSQFERRLEGRE</sequence>
<accession>A0A8H6IIE5</accession>
<reference evidence="2 3" key="1">
    <citation type="submission" date="2020-07" db="EMBL/GenBank/DDBJ databases">
        <title>Comparative genomics of pyrophilous fungi reveals a link between fire events and developmental genes.</title>
        <authorList>
            <consortium name="DOE Joint Genome Institute"/>
            <person name="Steindorff A.S."/>
            <person name="Carver A."/>
            <person name="Calhoun S."/>
            <person name="Stillman K."/>
            <person name="Liu H."/>
            <person name="Lipzen A."/>
            <person name="Pangilinan J."/>
            <person name="Labutti K."/>
            <person name="Bruns T.D."/>
            <person name="Grigoriev I.V."/>
        </authorList>
    </citation>
    <scope>NUCLEOTIDE SEQUENCE [LARGE SCALE GENOMIC DNA]</scope>
    <source>
        <strain evidence="2 3">CBS 144469</strain>
    </source>
</reference>
<dbReference type="EMBL" id="JACGCI010000002">
    <property type="protein sequence ID" value="KAF6765489.1"/>
    <property type="molecule type" value="Genomic_DNA"/>
</dbReference>
<evidence type="ECO:0000313" key="3">
    <source>
        <dbReference type="Proteomes" id="UP000521943"/>
    </source>
</evidence>
<evidence type="ECO:0000313" key="2">
    <source>
        <dbReference type="EMBL" id="KAF6765489.1"/>
    </source>
</evidence>
<evidence type="ECO:0000256" key="1">
    <source>
        <dbReference type="SAM" id="MobiDB-lite"/>
    </source>
</evidence>
<keyword evidence="3" id="KW-1185">Reference proteome</keyword>
<dbReference type="AlphaFoldDB" id="A0A8H6IIE5"/>
<feature type="compositionally biased region" description="Basic and acidic residues" evidence="1">
    <location>
        <begin position="79"/>
        <end position="102"/>
    </location>
</feature>
<feature type="region of interest" description="Disordered" evidence="1">
    <location>
        <begin position="79"/>
        <end position="126"/>
    </location>
</feature>